<sequence>MARRFDCIALVISAVASPGGAEELGVMTARLDGVPHEWRIHALDRPGGRIVTAGFRQSQWLAELQIQGYDAPRFAGADGMAVTVRFAGWYSPGAEPLSVDILHTPEGLGGPYWTSVGASRPAQVEIVRFDIHGSMGEVELAFTGELCRKPSLSSAVDPATCVEILGVVETRLAME</sequence>
<dbReference type="Proteomes" id="UP001428774">
    <property type="component" value="Unassembled WGS sequence"/>
</dbReference>
<organism evidence="1 2">
    <name type="scientific">Ponticoccus litoralis</name>
    <dbReference type="NCBI Taxonomy" id="422297"/>
    <lineage>
        <taxon>Bacteria</taxon>
        <taxon>Pseudomonadati</taxon>
        <taxon>Pseudomonadota</taxon>
        <taxon>Alphaproteobacteria</taxon>
        <taxon>Rhodobacterales</taxon>
        <taxon>Roseobacteraceae</taxon>
        <taxon>Ponticoccus</taxon>
    </lineage>
</organism>
<dbReference type="RefSeq" id="WP_347165349.1">
    <property type="nucleotide sequence ID" value="NZ_JBDNCH010000002.1"/>
</dbReference>
<comment type="caution">
    <text evidence="1">The sequence shown here is derived from an EMBL/GenBank/DDBJ whole genome shotgun (WGS) entry which is preliminary data.</text>
</comment>
<dbReference type="EMBL" id="JBDNCH010000002">
    <property type="protein sequence ID" value="MEN9060177.1"/>
    <property type="molecule type" value="Genomic_DNA"/>
</dbReference>
<accession>A0AAW9SIM5</accession>
<gene>
    <name evidence="1" type="ORF">ABFB10_03090</name>
</gene>
<proteinExistence type="predicted"/>
<keyword evidence="2" id="KW-1185">Reference proteome</keyword>
<name>A0AAW9SIM5_9RHOB</name>
<reference evidence="1 2" key="1">
    <citation type="submission" date="2024-05" db="EMBL/GenBank/DDBJ databases">
        <title>Genome sequence of Ponticoccus litoralis KCCM 90028.</title>
        <authorList>
            <person name="Kim J.M."/>
            <person name="Lee J.K."/>
            <person name="Choi B.J."/>
            <person name="Bayburt H."/>
            <person name="Baek J.H."/>
            <person name="Jeon C.O."/>
        </authorList>
    </citation>
    <scope>NUCLEOTIDE SEQUENCE [LARGE SCALE GENOMIC DNA]</scope>
    <source>
        <strain evidence="1 2">KCCM 90028</strain>
    </source>
</reference>
<protein>
    <submittedName>
        <fullName evidence="1">Uncharacterized protein</fullName>
    </submittedName>
</protein>
<evidence type="ECO:0000313" key="1">
    <source>
        <dbReference type="EMBL" id="MEN9060177.1"/>
    </source>
</evidence>
<evidence type="ECO:0000313" key="2">
    <source>
        <dbReference type="Proteomes" id="UP001428774"/>
    </source>
</evidence>
<dbReference type="AlphaFoldDB" id="A0AAW9SIM5"/>